<evidence type="ECO:0000313" key="1">
    <source>
        <dbReference type="EMBL" id="KKN35913.1"/>
    </source>
</evidence>
<comment type="caution">
    <text evidence="1">The sequence shown here is derived from an EMBL/GenBank/DDBJ whole genome shotgun (WGS) entry which is preliminary data.</text>
</comment>
<reference evidence="1" key="1">
    <citation type="journal article" date="2015" name="Nature">
        <title>Complex archaea that bridge the gap between prokaryotes and eukaryotes.</title>
        <authorList>
            <person name="Spang A."/>
            <person name="Saw J.H."/>
            <person name="Jorgensen S.L."/>
            <person name="Zaremba-Niedzwiedzka K."/>
            <person name="Martijn J."/>
            <person name="Lind A.E."/>
            <person name="van Eijk R."/>
            <person name="Schleper C."/>
            <person name="Guy L."/>
            <person name="Ettema T.J."/>
        </authorList>
    </citation>
    <scope>NUCLEOTIDE SEQUENCE</scope>
</reference>
<proteinExistence type="predicted"/>
<dbReference type="EMBL" id="LAZR01002002">
    <property type="protein sequence ID" value="KKN35913.1"/>
    <property type="molecule type" value="Genomic_DNA"/>
</dbReference>
<accession>A0A0F9T374</accession>
<organism evidence="1">
    <name type="scientific">marine sediment metagenome</name>
    <dbReference type="NCBI Taxonomy" id="412755"/>
    <lineage>
        <taxon>unclassified sequences</taxon>
        <taxon>metagenomes</taxon>
        <taxon>ecological metagenomes</taxon>
    </lineage>
</organism>
<sequence>MRAGMNPSLEKRLRRADPTVGLMVDAIVQDREDVKKTSTGWNGADSLTGLAVKTAPQEAGVELSLNLGINLTNTTKDGNMTDLDGPPGYDDASPFFTAQVTWGGTEPPAFLLQRIKAWLDPDTGGGQNVATWIAQLYAVRTLTEVVGHSGTIEELDLVPIMDPVRATAGASAGEVTFNLQGLQVRPKQLGAPAGGSALGYPDPITILFIWAAQSDGTPATNVGWARDSAQSDKTTAGNKLEGVRLTKALGQRYTVSGATGGLPYLTLEWSSYTTATISFTAAGAGNNIDLGAAPSNGVQFIMQGFTPGGTSLKPEVNDGSGWVEVRDGDFADTDNTPTGGLDLSVTGTRVLKQQTYDIRCQLITNATTDVTPKLTELGAAEATITDFANLTTVSGGQWAVDPVTLKGEITQIAISAIRDGLNDYRDKITTLLSENDIGTIKFRVWWGASDLAHNKWVLVDVFNVRDYDPSGAAIVVTGVSALAKLKAVLPVVSASASEPYTQINAGLQTVYDDLMDGQLGLDGQYRGPGVEDDTTTVTNEVSDSNVKVELDAIARCARGSIIASQGRVKFVQMFDDGGGTVVVFPPEELVDVRVLPGFRERRPEFFVPWNYNFTQKRYQDRVQITHTTAISKLGLTGLGNPPVLDDATARWVDSQALAEQIGQDTVKALATGLMLWSFGSTQPYPELEPGDRVTVPTERFVAKDPLAARALRGRLWVIGRVVQVSVDARRFAVWIQGYTDIFTSETAVTVTKFAVPEVLEIVPTMNVSREVSAVIMTKAAVSVKVSVSTIDYPSLATTQGETAQDVDGDGVYSSGTLATVGPGEQLFITALAYELTGGAGSESSTMGKAKIIHQNVEVEPTTEEIDDGWSASQDAGAPETGDVVLQDEGDAAYCNLEDANDIAATYPAYYDVNATPMGAANLVTVRLWKPTNGPTTTTWVLAASETYDLTDNLTDQSISFFGSLDTDWDLKLDITYDSAPDPGEEATVTAHGETHATPGVQYTKTTPVSTGDIDAARVVTGTLLSARGGIGISDPATGNLLLGAGSSAMTQLAPGAAGGYARSSGSAWVRSSGVAAADLTGTVASARLSGVYSGITGLGTQAQALDMGTQSITNVGSYSGGAISTTGTFTLSSTQPVLDFNETDGPTDEKFWRWTASIGDLYLQTKTDALGVGANVLRITRTGTTVDLIRAVATTVDVVGALTATSLITGTVDTTGRLAVVAAADSSFTGGGSVGVGTASPQRDLHIEGGVPTIRLSDSNAATDQAVATLIELYRGNLTNRVGFWGMASAGNDVMALATDYAAGEIVFSTGSSVEALRLNSSQVAIFVAGITATTGTFSGNMLIGTTTPTTASPRLDVVGSGPTLVLGDNTTNVERKIGQIAVRHFTNAEEATALIYGDVSSGNALIAIGGGPAYTLNAATIINFYTAANPTTLTGTLLADMTGVGASSLFYARGDVRIGSLGRFDSTSAPSTDFILRYDGSKWVSLYLHTQFLAGDGVSQINGDGTTSAFVYSNPSLSGAPSPNPSAAPVITASHKSIKIDMRAYTLGATETFVLDYSIDGGAYTTDAIISTGTQVVHATLTPGSTYAYKYKIRGGSDTPYSPASSAINPLNDSSAQAFGIVLAAQVVATNLAAISADIGDISAGQIRNAANTKGVLLSGSLPGGWTQYIDFVATGANPFIKHDKFSLFADGSAVFGGQIDITDVSTQTTGSMNDQWLLLRDPDVAHGMTTVLETDIVAAIGEFSDTRGGLWIQGFMEASAAAIGVHLSGIIDTGSGMDAAVVVSGWKKSGTSFGAMATTDVVFTIRPGAGSDVFAITAAGDITGPNDLTLSGDFNISERSPATFTDHVVDYDTGTTTVQRLDGGANSRNITGFAGGRAGRLISIVNVGGNFLNLGHEHVSSAAANRIIVPNGSSYNIGVDSSVFLWYDSTASRWRVIGPIV</sequence>
<protein>
    <submittedName>
        <fullName evidence="1">Uncharacterized protein</fullName>
    </submittedName>
</protein>
<gene>
    <name evidence="1" type="ORF">LCGC14_0778840</name>
</gene>
<name>A0A0F9T374_9ZZZZ</name>